<keyword evidence="2" id="KW-1185">Reference proteome</keyword>
<accession>A0A9D3LPG3</accession>
<evidence type="ECO:0000313" key="2">
    <source>
        <dbReference type="Proteomes" id="UP001044222"/>
    </source>
</evidence>
<evidence type="ECO:0000313" key="1">
    <source>
        <dbReference type="EMBL" id="KAG5833992.1"/>
    </source>
</evidence>
<reference evidence="1" key="1">
    <citation type="submission" date="2021-01" db="EMBL/GenBank/DDBJ databases">
        <title>A chromosome-scale assembly of European eel, Anguilla anguilla.</title>
        <authorList>
            <person name="Henkel C."/>
            <person name="Jong-Raadsen S.A."/>
            <person name="Dufour S."/>
            <person name="Weltzien F.-A."/>
            <person name="Palstra A.P."/>
            <person name="Pelster B."/>
            <person name="Spaink H.P."/>
            <person name="Van Den Thillart G.E."/>
            <person name="Jansen H."/>
            <person name="Zahm M."/>
            <person name="Klopp C."/>
            <person name="Cedric C."/>
            <person name="Louis A."/>
            <person name="Berthelot C."/>
            <person name="Parey E."/>
            <person name="Roest Crollius H."/>
            <person name="Montfort J."/>
            <person name="Robinson-Rechavi M."/>
            <person name="Bucao C."/>
            <person name="Bouchez O."/>
            <person name="Gislard M."/>
            <person name="Lluch J."/>
            <person name="Milhes M."/>
            <person name="Lampietro C."/>
            <person name="Lopez Roques C."/>
            <person name="Donnadieu C."/>
            <person name="Braasch I."/>
            <person name="Desvignes T."/>
            <person name="Postlethwait J."/>
            <person name="Bobe J."/>
            <person name="Guiguen Y."/>
            <person name="Dirks R."/>
        </authorList>
    </citation>
    <scope>NUCLEOTIDE SEQUENCE</scope>
    <source>
        <strain evidence="1">Tag_6206</strain>
        <tissue evidence="1">Liver</tissue>
    </source>
</reference>
<dbReference type="Proteomes" id="UP001044222">
    <property type="component" value="Chromosome 16"/>
</dbReference>
<gene>
    <name evidence="1" type="ORF">ANANG_G00281830</name>
</gene>
<protein>
    <submittedName>
        <fullName evidence="1">Uncharacterized protein</fullName>
    </submittedName>
</protein>
<dbReference type="EMBL" id="JAFIRN010000016">
    <property type="protein sequence ID" value="KAG5833992.1"/>
    <property type="molecule type" value="Genomic_DNA"/>
</dbReference>
<organism evidence="1 2">
    <name type="scientific">Anguilla anguilla</name>
    <name type="common">European freshwater eel</name>
    <name type="synonym">Muraena anguilla</name>
    <dbReference type="NCBI Taxonomy" id="7936"/>
    <lineage>
        <taxon>Eukaryota</taxon>
        <taxon>Metazoa</taxon>
        <taxon>Chordata</taxon>
        <taxon>Craniata</taxon>
        <taxon>Vertebrata</taxon>
        <taxon>Euteleostomi</taxon>
        <taxon>Actinopterygii</taxon>
        <taxon>Neopterygii</taxon>
        <taxon>Teleostei</taxon>
        <taxon>Anguilliformes</taxon>
        <taxon>Anguillidae</taxon>
        <taxon>Anguilla</taxon>
    </lineage>
</organism>
<dbReference type="AlphaFoldDB" id="A0A9D3LPG3"/>
<comment type="caution">
    <text evidence="1">The sequence shown here is derived from an EMBL/GenBank/DDBJ whole genome shotgun (WGS) entry which is preliminary data.</text>
</comment>
<proteinExistence type="predicted"/>
<name>A0A9D3LPG3_ANGAN</name>
<sequence>MQMFRTACSVRMSQGLSKWHFRMLAQQPQQPMKIAGRAAVGISQRCFYIMRRRKWIVPRSDFLLSLASSAPASTEFWIE</sequence>